<protein>
    <recommendedName>
        <fullName evidence="4 10">4-alpha-glucanotransferase</fullName>
        <ecNumber evidence="3 10">2.4.1.25</ecNumber>
    </recommendedName>
    <alternativeName>
        <fullName evidence="8 10">Amylomaltase</fullName>
    </alternativeName>
    <alternativeName>
        <fullName evidence="9 10">Disproportionating enzyme</fullName>
    </alternativeName>
</protein>
<dbReference type="SUPFAM" id="SSF51445">
    <property type="entry name" value="(Trans)glycosidases"/>
    <property type="match status" value="1"/>
</dbReference>
<evidence type="ECO:0000313" key="13">
    <source>
        <dbReference type="Proteomes" id="UP001413721"/>
    </source>
</evidence>
<evidence type="ECO:0000256" key="3">
    <source>
        <dbReference type="ARBA" id="ARBA00012560"/>
    </source>
</evidence>
<reference evidence="12 13" key="1">
    <citation type="submission" date="2024-03" db="EMBL/GenBank/DDBJ databases">
        <title>High-quality draft genome sequencing of Tistrella sp. BH-R2-4.</title>
        <authorList>
            <person name="Dong C."/>
        </authorList>
    </citation>
    <scope>NUCLEOTIDE SEQUENCE [LARGE SCALE GENOMIC DNA]</scope>
    <source>
        <strain evidence="12 13">BH-R2-4</strain>
    </source>
</reference>
<dbReference type="Proteomes" id="UP001413721">
    <property type="component" value="Unassembled WGS sequence"/>
</dbReference>
<dbReference type="GO" id="GO:0004134">
    <property type="term" value="F:4-alpha-glucanotransferase activity"/>
    <property type="evidence" value="ECO:0007669"/>
    <property type="project" value="UniProtKB-EC"/>
</dbReference>
<dbReference type="Pfam" id="PF02446">
    <property type="entry name" value="Glyco_hydro_77"/>
    <property type="match status" value="1"/>
</dbReference>
<evidence type="ECO:0000256" key="10">
    <source>
        <dbReference type="RuleBase" id="RU361207"/>
    </source>
</evidence>
<evidence type="ECO:0000256" key="9">
    <source>
        <dbReference type="ARBA" id="ARBA00031501"/>
    </source>
</evidence>
<feature type="region of interest" description="Disordered" evidence="11">
    <location>
        <begin position="619"/>
        <end position="645"/>
    </location>
</feature>
<dbReference type="RefSeq" id="WP_345933223.1">
    <property type="nucleotide sequence ID" value="NZ_JBBKTV010000004.1"/>
</dbReference>
<dbReference type="InterPro" id="IPR017853">
    <property type="entry name" value="GH"/>
</dbReference>
<organism evidence="12 13">
    <name type="scientific">Tistrella arctica</name>
    <dbReference type="NCBI Taxonomy" id="3133430"/>
    <lineage>
        <taxon>Bacteria</taxon>
        <taxon>Pseudomonadati</taxon>
        <taxon>Pseudomonadota</taxon>
        <taxon>Alphaproteobacteria</taxon>
        <taxon>Geminicoccales</taxon>
        <taxon>Geminicoccaceae</taxon>
        <taxon>Tistrella</taxon>
    </lineage>
</organism>
<dbReference type="PANTHER" id="PTHR32438:SF5">
    <property type="entry name" value="4-ALPHA-GLUCANOTRANSFERASE DPE1, CHLOROPLASTIC_AMYLOPLASTIC"/>
    <property type="match status" value="1"/>
</dbReference>
<evidence type="ECO:0000256" key="8">
    <source>
        <dbReference type="ARBA" id="ARBA00031423"/>
    </source>
</evidence>
<keyword evidence="7 10" id="KW-0119">Carbohydrate metabolism</keyword>
<keyword evidence="5 10" id="KW-0328">Glycosyltransferase</keyword>
<accession>A0ABU9YLJ6</accession>
<dbReference type="EC" id="2.4.1.25" evidence="3 10"/>
<evidence type="ECO:0000256" key="2">
    <source>
        <dbReference type="ARBA" id="ARBA00005684"/>
    </source>
</evidence>
<proteinExistence type="inferred from homology"/>
<keyword evidence="13" id="KW-1185">Reference proteome</keyword>
<dbReference type="NCBIfam" id="TIGR00217">
    <property type="entry name" value="malQ"/>
    <property type="match status" value="1"/>
</dbReference>
<dbReference type="Gene3D" id="3.20.20.80">
    <property type="entry name" value="Glycosidases"/>
    <property type="match status" value="1"/>
</dbReference>
<evidence type="ECO:0000256" key="4">
    <source>
        <dbReference type="ARBA" id="ARBA00020295"/>
    </source>
</evidence>
<dbReference type="InterPro" id="IPR003385">
    <property type="entry name" value="Glyco_hydro_77"/>
</dbReference>
<name>A0ABU9YLJ6_9PROT</name>
<comment type="catalytic activity">
    <reaction evidence="1 10">
        <text>Transfers a segment of a (1-&gt;4)-alpha-D-glucan to a new position in an acceptor, which may be glucose or a (1-&gt;4)-alpha-D-glucan.</text>
        <dbReference type="EC" id="2.4.1.25"/>
    </reaction>
</comment>
<evidence type="ECO:0000256" key="5">
    <source>
        <dbReference type="ARBA" id="ARBA00022676"/>
    </source>
</evidence>
<comment type="caution">
    <text evidence="12">The sequence shown here is derived from an EMBL/GenBank/DDBJ whole genome shotgun (WGS) entry which is preliminary data.</text>
</comment>
<evidence type="ECO:0000256" key="7">
    <source>
        <dbReference type="ARBA" id="ARBA00023277"/>
    </source>
</evidence>
<evidence type="ECO:0000313" key="12">
    <source>
        <dbReference type="EMBL" id="MEN2989667.1"/>
    </source>
</evidence>
<comment type="similarity">
    <text evidence="2 10">Belongs to the disproportionating enzyme family.</text>
</comment>
<dbReference type="EMBL" id="JBBKTW010000005">
    <property type="protein sequence ID" value="MEN2989667.1"/>
    <property type="molecule type" value="Genomic_DNA"/>
</dbReference>
<evidence type="ECO:0000256" key="11">
    <source>
        <dbReference type="SAM" id="MobiDB-lite"/>
    </source>
</evidence>
<gene>
    <name evidence="12" type="primary">malQ</name>
    <name evidence="12" type="ORF">WG926_15225</name>
</gene>
<dbReference type="PANTHER" id="PTHR32438">
    <property type="entry name" value="4-ALPHA-GLUCANOTRANSFERASE DPE1, CHLOROPLASTIC/AMYLOPLASTIC"/>
    <property type="match status" value="1"/>
</dbReference>
<evidence type="ECO:0000256" key="6">
    <source>
        <dbReference type="ARBA" id="ARBA00022679"/>
    </source>
</evidence>
<evidence type="ECO:0000256" key="1">
    <source>
        <dbReference type="ARBA" id="ARBA00000439"/>
    </source>
</evidence>
<keyword evidence="6 10" id="KW-0808">Transferase</keyword>
<sequence>MKDRDTALAALATAAGIATAWEDAAGQPHEVSPDTLRALLAVLDLPAGSVAQIRESHDRLAREPVAPSQVPPLAAPVPDRCFSLADATGAGDPRHGDPRLWGIAAQLYGLRRHDGAGYAAGRHGATHGDLGCGDTTALASLARAAAAQGAACIGVSPVHALFDADPLSYSPYSPSSRLFLNTMIIDADAIAGADETARSLDRLGLGAEARRVAAEPLIDWPAVARVKQAVMHDLLARHGARIEADPDYRGVIAAGGDALADHARFEAIDAHMRATHGADGHTPHGWRGWPEAFRDPRSPAVAAFARDHQGAVARAQMLQWQASRGLGAAHQAARDAGMPVGLIADLAIGVDGSGAQAWSHQDQMLIGATIGAPPDLFNPLGQNWGLAAFSPRALAASGHAAYIQMLRAALRHAGGIRIDHILGLMRLWLIPEGAAPAEGAYLRYPLQDLLHATVLESRRHNAVVIGEDLGTVPAGFRDMLGAHGILGTRVLWFERDAGGDFLPPDRWERPVVATATTHDLPTTAGWWAGADIDWRERLGLFGPGETAESLRELRALDRSRLWSALGAAGSVDGIAPAPHASADPVIDGTLNFLGQTPTPLVLAPLEDLAGLGDQPNLPGTIAEHPNWRRRMPAPVPDLLETPAARRRLSMLRAGRRPEGDPS</sequence>